<proteinExistence type="predicted"/>
<reference evidence="3 4" key="1">
    <citation type="submission" date="2018-01" db="EMBL/GenBank/DDBJ databases">
        <title>Whole genome sequencing of Histamine producing bacteria.</title>
        <authorList>
            <person name="Butler K."/>
        </authorList>
    </citation>
    <scope>NUCLEOTIDE SEQUENCE [LARGE SCALE GENOMIC DNA]</scope>
    <source>
        <strain evidence="3 4">A2-1</strain>
    </source>
</reference>
<accession>A0A855S8D3</accession>
<feature type="domain" description="Lcl C-terminal" evidence="2">
    <location>
        <begin position="626"/>
        <end position="718"/>
    </location>
</feature>
<evidence type="ECO:0000259" key="2">
    <source>
        <dbReference type="Pfam" id="PF07603"/>
    </source>
</evidence>
<dbReference type="Pfam" id="PF07603">
    <property type="entry name" value="Lcl_C"/>
    <property type="match status" value="1"/>
</dbReference>
<protein>
    <recommendedName>
        <fullName evidence="2">Lcl C-terminal domain-containing protein</fullName>
    </recommendedName>
</protein>
<feature type="chain" id="PRO_5032600585" description="Lcl C-terminal domain-containing protein" evidence="1">
    <location>
        <begin position="27"/>
        <end position="865"/>
    </location>
</feature>
<feature type="signal peptide" evidence="1">
    <location>
        <begin position="1"/>
        <end position="26"/>
    </location>
</feature>
<evidence type="ECO:0000313" key="3">
    <source>
        <dbReference type="EMBL" id="PSX05459.1"/>
    </source>
</evidence>
<sequence length="865" mass="95593">MLKNSIVFCRLAVGTALILLFGCGSGDENDDRNDVNTSKPTEVLPITALDGLSVAKPGMKSFIDLSGHVLGGKAELTSIHIFGENSHKCSPAIPNGIGFTITPQNGEVCDYQFTVSNAQVTDSARMTVLTTTDINPVLPPLSQPLLLEPTTSPAELNVEAMLKELGEWEDGYLLDSEGLVVQSPDDNNIGQVNADGNTIEYTLPSATGWNRINYKLINNEDKTRVKVGDIYITISDTVRPSITIKNKKHDYNIANNNAIVNTRDSIDIDLSQLVDADDDNWQLVDVQSYNASVTPKEPDNITNKVLEFTAAMPGEHIISYVIADHYNNFSYGLVKVSVTAKESEIDWGDLNVLNKKFISPVTYSDGIESGFHVFPLWDSVKSNTISGYDIFSGDAYCRTLGYLPTEEQMNALHVKHYELNGSGELNKWPMEKKYLIKDNASYFSYDISSGLKGEKVTASSGAYYVTCIQNENISLTPVGNIVINPDDKGERVLLGTITKHPDMNVGIVRVDESSSLTANEVEILVSGSGSELSITTLNNKVGTYVLKIYDQANPDNYIISPAIEYIEPTLAHAVIDIVKTSNGKLFTNSPSVAYLKKINGQGIADAIQKEGEKGKDAQGPAGDFYKFNFEHAENLCDHYNTLSIGDRDDWRLPSKDELKDQLYKEFDNMFTARGWPTAIRYWTKTSTDPNTYNTVRLSNGAVGSNPNEENNNYYVSCVSGPVIPDLAGEEIGFVYDKNGNLFTSSPSVAYLDNIGEVFEENGTHGPSGYFHVFSWNDAWLLCAHYNGVRLAGRENWSLPSLKELEGLYPIFGNMFLSENWPTGKEYWSETLYGNNMYFLAELKYGNWSATDKTAKKYVSCRSVTE</sequence>
<dbReference type="Proteomes" id="UP000241440">
    <property type="component" value="Unassembled WGS sequence"/>
</dbReference>
<name>A0A855S8D3_PHOAN</name>
<evidence type="ECO:0000256" key="1">
    <source>
        <dbReference type="SAM" id="SignalP"/>
    </source>
</evidence>
<keyword evidence="1" id="KW-0732">Signal</keyword>
<evidence type="ECO:0000313" key="4">
    <source>
        <dbReference type="Proteomes" id="UP000241440"/>
    </source>
</evidence>
<dbReference type="EMBL" id="PYOY01000011">
    <property type="protein sequence ID" value="PSX05459.1"/>
    <property type="molecule type" value="Genomic_DNA"/>
</dbReference>
<gene>
    <name evidence="3" type="ORF">C0W41_17620</name>
</gene>
<dbReference type="AlphaFoldDB" id="A0A855S8D3"/>
<organism evidence="3 4">
    <name type="scientific">Photobacterium angustum</name>
    <dbReference type="NCBI Taxonomy" id="661"/>
    <lineage>
        <taxon>Bacteria</taxon>
        <taxon>Pseudomonadati</taxon>
        <taxon>Pseudomonadota</taxon>
        <taxon>Gammaproteobacteria</taxon>
        <taxon>Vibrionales</taxon>
        <taxon>Vibrionaceae</taxon>
        <taxon>Photobacterium</taxon>
    </lineage>
</organism>
<dbReference type="PROSITE" id="PS51257">
    <property type="entry name" value="PROKAR_LIPOPROTEIN"/>
    <property type="match status" value="1"/>
</dbReference>
<dbReference type="RefSeq" id="WP_107131408.1">
    <property type="nucleotide sequence ID" value="NZ_PYOW01000036.1"/>
</dbReference>
<comment type="caution">
    <text evidence="3">The sequence shown here is derived from an EMBL/GenBank/DDBJ whole genome shotgun (WGS) entry which is preliminary data.</text>
</comment>
<dbReference type="InterPro" id="IPR011460">
    <property type="entry name" value="Lcl_C"/>
</dbReference>